<dbReference type="STRING" id="1123755.SAMN05444714_2038"/>
<accession>A0A1I6MM64</accession>
<proteinExistence type="predicted"/>
<dbReference type="InterPro" id="IPR036291">
    <property type="entry name" value="NAD(P)-bd_dom_sf"/>
</dbReference>
<dbReference type="Pfam" id="PF02894">
    <property type="entry name" value="GFO_IDH_MocA_C"/>
    <property type="match status" value="1"/>
</dbReference>
<evidence type="ECO:0000313" key="3">
    <source>
        <dbReference type="EMBL" id="SFS16759.1"/>
    </source>
</evidence>
<dbReference type="AlphaFoldDB" id="A0A1I6MM64"/>
<dbReference type="Gene3D" id="3.40.50.720">
    <property type="entry name" value="NAD(P)-binding Rossmann-like Domain"/>
    <property type="match status" value="1"/>
</dbReference>
<sequence length="419" mass="45877">MRVVTAGLGLRAGHVLSILCEAMPEAELVGYYDPAKDNALDLHGATLSDAAIAELVADQTFPGFPTAQAISQQRKSFQACGKMRRETPRFDDLETMLAETKPDLFFVGSPNMYHLEHIKLGLAAGVRIFTEKPVVTTKAETMELAALLAKHGTDSVMVGLVLRYSQHMVDLRAVLDDLGEITSLEANEHIAPYHGAFFMRDWRRMVSWSGGFMLEKCCHDIDIYNMVTGSRPTRVASFGGRKSFVPANAPSANVENQIMHQKPSIWNSAPDAFHSDGDIIDFQTALLQYESGASLAFHTNLNVPDEHRRFCVMGTHGMAEGDFVRGTLKATARDGSTIAAHDYTQMDQARASSHYGADHMMIDDIAAFLRGQTDTLPVGVVDAMEAGLVAMALDEARIKGSMIDLTATWQEFDGYGLRG</sequence>
<evidence type="ECO:0000313" key="4">
    <source>
        <dbReference type="Proteomes" id="UP000198926"/>
    </source>
</evidence>
<dbReference type="SUPFAM" id="SSF51735">
    <property type="entry name" value="NAD(P)-binding Rossmann-fold domains"/>
    <property type="match status" value="1"/>
</dbReference>
<keyword evidence="4" id="KW-1185">Reference proteome</keyword>
<evidence type="ECO:0000259" key="1">
    <source>
        <dbReference type="Pfam" id="PF01408"/>
    </source>
</evidence>
<dbReference type="Pfam" id="PF01408">
    <property type="entry name" value="GFO_IDH_MocA"/>
    <property type="match status" value="1"/>
</dbReference>
<feature type="domain" description="Gfo/Idh/MocA-like oxidoreductase N-terminal" evidence="1">
    <location>
        <begin position="62"/>
        <end position="159"/>
    </location>
</feature>
<dbReference type="PANTHER" id="PTHR43377:SF2">
    <property type="entry name" value="BINDING ROSSMANN FOLD OXIDOREDUCTASE, PUTATIVE (AFU_ORTHOLOGUE AFUA_4G00560)-RELATED"/>
    <property type="match status" value="1"/>
</dbReference>
<name>A0A1I6MM64_9RHOB</name>
<gene>
    <name evidence="3" type="ORF">SAMN05444714_2038</name>
</gene>
<dbReference type="PANTHER" id="PTHR43377">
    <property type="entry name" value="BILIVERDIN REDUCTASE A"/>
    <property type="match status" value="1"/>
</dbReference>
<dbReference type="SUPFAM" id="SSF55347">
    <property type="entry name" value="Glyceraldehyde-3-phosphate dehydrogenase-like, C-terminal domain"/>
    <property type="match status" value="1"/>
</dbReference>
<organism evidence="3 4">
    <name type="scientific">Yoonia litorea</name>
    <dbReference type="NCBI Taxonomy" id="1123755"/>
    <lineage>
        <taxon>Bacteria</taxon>
        <taxon>Pseudomonadati</taxon>
        <taxon>Pseudomonadota</taxon>
        <taxon>Alphaproteobacteria</taxon>
        <taxon>Rhodobacterales</taxon>
        <taxon>Paracoccaceae</taxon>
        <taxon>Yoonia</taxon>
    </lineage>
</organism>
<dbReference type="Gene3D" id="3.30.360.10">
    <property type="entry name" value="Dihydrodipicolinate Reductase, domain 2"/>
    <property type="match status" value="1"/>
</dbReference>
<evidence type="ECO:0000259" key="2">
    <source>
        <dbReference type="Pfam" id="PF02894"/>
    </source>
</evidence>
<feature type="domain" description="Gfo/Idh/MocA-like oxidoreductase C-terminal" evidence="2">
    <location>
        <begin position="177"/>
        <end position="392"/>
    </location>
</feature>
<dbReference type="InterPro" id="IPR004104">
    <property type="entry name" value="Gfo/Idh/MocA-like_OxRdtase_C"/>
</dbReference>
<dbReference type="EMBL" id="FOZM01000001">
    <property type="protein sequence ID" value="SFS16759.1"/>
    <property type="molecule type" value="Genomic_DNA"/>
</dbReference>
<dbReference type="RefSeq" id="WP_242649812.1">
    <property type="nucleotide sequence ID" value="NZ_FOZM01000001.1"/>
</dbReference>
<dbReference type="InterPro" id="IPR051450">
    <property type="entry name" value="Gfo/Idh/MocA_Oxidoreductases"/>
</dbReference>
<dbReference type="GO" id="GO:0000166">
    <property type="term" value="F:nucleotide binding"/>
    <property type="evidence" value="ECO:0007669"/>
    <property type="project" value="InterPro"/>
</dbReference>
<dbReference type="InterPro" id="IPR000683">
    <property type="entry name" value="Gfo/Idh/MocA-like_OxRdtase_N"/>
</dbReference>
<reference evidence="3 4" key="1">
    <citation type="submission" date="2016-10" db="EMBL/GenBank/DDBJ databases">
        <authorList>
            <person name="de Groot N.N."/>
        </authorList>
    </citation>
    <scope>NUCLEOTIDE SEQUENCE [LARGE SCALE GENOMIC DNA]</scope>
    <source>
        <strain evidence="3 4">DSM 29433</strain>
    </source>
</reference>
<protein>
    <submittedName>
        <fullName evidence="3">Predicted dehydrogenase</fullName>
    </submittedName>
</protein>
<dbReference type="Proteomes" id="UP000198926">
    <property type="component" value="Unassembled WGS sequence"/>
</dbReference>